<keyword evidence="6" id="KW-1185">Reference proteome</keyword>
<dbReference type="GO" id="GO:0015627">
    <property type="term" value="C:type II protein secretion system complex"/>
    <property type="evidence" value="ECO:0007669"/>
    <property type="project" value="InterPro"/>
</dbReference>
<dbReference type="Gene3D" id="3.30.700.10">
    <property type="entry name" value="Glycoprotein, Type 4 Pilin"/>
    <property type="match status" value="1"/>
</dbReference>
<keyword evidence="3" id="KW-0472">Membrane</keyword>
<dbReference type="Pfam" id="PF07963">
    <property type="entry name" value="N_methyl"/>
    <property type="match status" value="1"/>
</dbReference>
<keyword evidence="3" id="KW-1133">Transmembrane helix</keyword>
<dbReference type="Pfam" id="PF08334">
    <property type="entry name" value="T2SSG"/>
    <property type="match status" value="1"/>
</dbReference>
<dbReference type="Proteomes" id="UP000054978">
    <property type="component" value="Unassembled WGS sequence"/>
</dbReference>
<feature type="region of interest" description="Disordered" evidence="2">
    <location>
        <begin position="96"/>
        <end position="128"/>
    </location>
</feature>
<dbReference type="AlphaFoldDB" id="A0A157ZPB2"/>
<dbReference type="OrthoDB" id="9795612at2"/>
<evidence type="ECO:0000313" key="5">
    <source>
        <dbReference type="EMBL" id="SAK47321.1"/>
    </source>
</evidence>
<feature type="compositionally biased region" description="Basic and acidic residues" evidence="2">
    <location>
        <begin position="118"/>
        <end position="128"/>
    </location>
</feature>
<dbReference type="PANTHER" id="PTHR30093:SF47">
    <property type="entry name" value="TYPE IV PILUS NON-CORE MINOR PILIN PILE"/>
    <property type="match status" value="1"/>
</dbReference>
<reference evidence="5" key="1">
    <citation type="submission" date="2016-01" db="EMBL/GenBank/DDBJ databases">
        <authorList>
            <person name="Peeters C."/>
        </authorList>
    </citation>
    <scope>NUCLEOTIDE SEQUENCE [LARGE SCALE GENOMIC DNA]</scope>
    <source>
        <strain evidence="5">LMG 29326</strain>
    </source>
</reference>
<evidence type="ECO:0000256" key="1">
    <source>
        <dbReference type="ARBA" id="ARBA00022481"/>
    </source>
</evidence>
<dbReference type="PROSITE" id="PS00409">
    <property type="entry name" value="PROKAR_NTER_METHYL"/>
    <property type="match status" value="1"/>
</dbReference>
<protein>
    <submittedName>
        <fullName evidence="5">Type II secretion system protein G</fullName>
    </submittedName>
</protein>
<keyword evidence="1" id="KW-0488">Methylation</keyword>
<dbReference type="InterPro" id="IPR012902">
    <property type="entry name" value="N_methyl_site"/>
</dbReference>
<dbReference type="RefSeq" id="WP_087043144.1">
    <property type="nucleotide sequence ID" value="NZ_FCOB02000003.1"/>
</dbReference>
<comment type="caution">
    <text evidence="5">The sequence shown here is derived from an EMBL/GenBank/DDBJ whole genome shotgun (WGS) entry which is preliminary data.</text>
</comment>
<dbReference type="SUPFAM" id="SSF54523">
    <property type="entry name" value="Pili subunits"/>
    <property type="match status" value="1"/>
</dbReference>
<dbReference type="PRINTS" id="PR00813">
    <property type="entry name" value="BCTERIALGSPG"/>
</dbReference>
<name>A0A157ZPB2_9BURK</name>
<dbReference type="NCBIfam" id="TIGR02532">
    <property type="entry name" value="IV_pilin_GFxxxE"/>
    <property type="match status" value="1"/>
</dbReference>
<evidence type="ECO:0000256" key="3">
    <source>
        <dbReference type="SAM" id="Phobius"/>
    </source>
</evidence>
<dbReference type="InterPro" id="IPR000983">
    <property type="entry name" value="Bac_GSPG_pilin"/>
</dbReference>
<evidence type="ECO:0000259" key="4">
    <source>
        <dbReference type="Pfam" id="PF08334"/>
    </source>
</evidence>
<sequence length="128" mass="14294">MSALSRKARRGFTLIELLVVLAIIATLLTLVVPRYFGQADKAKDTVLHQNLAAMRDSIDHFRADQGRYPQTLQELVEKRYLREVPLDPVTQSRTTWATVQPPDGKPGVYDVHSGAKGKGKDGTDYGTW</sequence>
<proteinExistence type="predicted"/>
<evidence type="ECO:0000313" key="6">
    <source>
        <dbReference type="Proteomes" id="UP000054978"/>
    </source>
</evidence>
<dbReference type="EMBL" id="FCOB02000003">
    <property type="protein sequence ID" value="SAK47321.1"/>
    <property type="molecule type" value="Genomic_DNA"/>
</dbReference>
<dbReference type="PANTHER" id="PTHR30093">
    <property type="entry name" value="GENERAL SECRETION PATHWAY PROTEIN G"/>
    <property type="match status" value="1"/>
</dbReference>
<dbReference type="InterPro" id="IPR045584">
    <property type="entry name" value="Pilin-like"/>
</dbReference>
<organism evidence="5 6">
    <name type="scientific">Caballeronia ptereochthonis</name>
    <dbReference type="NCBI Taxonomy" id="1777144"/>
    <lineage>
        <taxon>Bacteria</taxon>
        <taxon>Pseudomonadati</taxon>
        <taxon>Pseudomonadota</taxon>
        <taxon>Betaproteobacteria</taxon>
        <taxon>Burkholderiales</taxon>
        <taxon>Burkholderiaceae</taxon>
        <taxon>Caballeronia</taxon>
    </lineage>
</organism>
<keyword evidence="3" id="KW-0812">Transmembrane</keyword>
<dbReference type="STRING" id="1777144.AWB83_00838"/>
<accession>A0A157ZPB2</accession>
<feature type="transmembrane region" description="Helical" evidence="3">
    <location>
        <begin position="12"/>
        <end position="36"/>
    </location>
</feature>
<dbReference type="InterPro" id="IPR013545">
    <property type="entry name" value="T2SS_protein-GspG_C"/>
</dbReference>
<feature type="domain" description="Type II secretion system protein GspG C-terminal" evidence="4">
    <location>
        <begin position="35"/>
        <end position="79"/>
    </location>
</feature>
<evidence type="ECO:0000256" key="2">
    <source>
        <dbReference type="SAM" id="MobiDB-lite"/>
    </source>
</evidence>
<gene>
    <name evidence="5" type="ORF">AWB83_00838</name>
</gene>
<dbReference type="GO" id="GO:0015628">
    <property type="term" value="P:protein secretion by the type II secretion system"/>
    <property type="evidence" value="ECO:0007669"/>
    <property type="project" value="InterPro"/>
</dbReference>